<dbReference type="InterPro" id="IPR043163">
    <property type="entry name" value="DsrC-like_N"/>
</dbReference>
<dbReference type="Pfam" id="PF04358">
    <property type="entry name" value="DsrC"/>
    <property type="match status" value="1"/>
</dbReference>
<dbReference type="NCBIfam" id="TIGR03342">
    <property type="entry name" value="dsrC_tusE_dsvC"/>
    <property type="match status" value="1"/>
</dbReference>
<dbReference type="PIRSF" id="PIRSF006223">
    <property type="entry name" value="DsrC_TusE"/>
    <property type="match status" value="1"/>
</dbReference>
<dbReference type="PANTHER" id="PTHR37010:SF1">
    <property type="entry name" value="SULFURTRANSFERASE TUSE"/>
    <property type="match status" value="1"/>
</dbReference>
<dbReference type="Gene3D" id="1.10.10.370">
    <property type="entry name" value="DsrC-like protein, C-terminal domain"/>
    <property type="match status" value="1"/>
</dbReference>
<gene>
    <name evidence="5" type="ORF">IPP15_22675</name>
</gene>
<organism evidence="5 6">
    <name type="scientific">Candidatus Opimibacter skivensis</name>
    <dbReference type="NCBI Taxonomy" id="2982028"/>
    <lineage>
        <taxon>Bacteria</taxon>
        <taxon>Pseudomonadati</taxon>
        <taxon>Bacteroidota</taxon>
        <taxon>Saprospiria</taxon>
        <taxon>Saprospirales</taxon>
        <taxon>Saprospiraceae</taxon>
        <taxon>Candidatus Opimibacter</taxon>
    </lineage>
</organism>
<dbReference type="GO" id="GO:0005737">
    <property type="term" value="C:cytoplasm"/>
    <property type="evidence" value="ECO:0007669"/>
    <property type="project" value="UniProtKB-SubCell"/>
</dbReference>
<evidence type="ECO:0000256" key="2">
    <source>
        <dbReference type="ARBA" id="ARBA00005718"/>
    </source>
</evidence>
<dbReference type="GO" id="GO:0097163">
    <property type="term" value="F:sulfur carrier activity"/>
    <property type="evidence" value="ECO:0007669"/>
    <property type="project" value="TreeGrafter"/>
</dbReference>
<comment type="similarity">
    <text evidence="2">Belongs to the DsrC/TusE family.</text>
</comment>
<evidence type="ECO:0000256" key="1">
    <source>
        <dbReference type="ARBA" id="ARBA00004496"/>
    </source>
</evidence>
<dbReference type="GO" id="GO:0002143">
    <property type="term" value="P:tRNA wobble position uridine thiolation"/>
    <property type="evidence" value="ECO:0007669"/>
    <property type="project" value="TreeGrafter"/>
</dbReference>
<evidence type="ECO:0000313" key="6">
    <source>
        <dbReference type="Proteomes" id="UP000808337"/>
    </source>
</evidence>
<dbReference type="AlphaFoldDB" id="A0A9D7SZF6"/>
<evidence type="ECO:0000256" key="4">
    <source>
        <dbReference type="PIRSR" id="PIRSR006223-50"/>
    </source>
</evidence>
<accession>A0A9D7SZF6</accession>
<keyword evidence="3" id="KW-0963">Cytoplasm</keyword>
<protein>
    <submittedName>
        <fullName evidence="5">TusE/DsrC/DsvC family sulfur relay protein</fullName>
    </submittedName>
</protein>
<evidence type="ECO:0000256" key="3">
    <source>
        <dbReference type="ARBA" id="ARBA00022490"/>
    </source>
</evidence>
<sequence length="102" mass="11457">MLTTISNKTVSLNEEGYLTDFSQWDKTIAHEIAQQTGIDLTPRHWDVINYVQDQHTKEIPLTIRNVGKSGVVDIKEFYQLFPAGPLKTCTKIAGIPKPVSCI</sequence>
<dbReference type="EMBL" id="JADKGY010000033">
    <property type="protein sequence ID" value="MBK9985126.1"/>
    <property type="molecule type" value="Genomic_DNA"/>
</dbReference>
<reference evidence="5 6" key="1">
    <citation type="submission" date="2020-10" db="EMBL/GenBank/DDBJ databases">
        <title>Connecting structure to function with the recovery of over 1000 high-quality activated sludge metagenome-assembled genomes encoding full-length rRNA genes using long-read sequencing.</title>
        <authorList>
            <person name="Singleton C.M."/>
            <person name="Petriglieri F."/>
            <person name="Kristensen J.M."/>
            <person name="Kirkegaard R.H."/>
            <person name="Michaelsen T.Y."/>
            <person name="Andersen M.H."/>
            <person name="Karst S.M."/>
            <person name="Dueholm M.S."/>
            <person name="Nielsen P.H."/>
            <person name="Albertsen M."/>
        </authorList>
    </citation>
    <scope>NUCLEOTIDE SEQUENCE [LARGE SCALE GENOMIC DNA]</scope>
    <source>
        <strain evidence="5">Ribe_18-Q3-R11-54_MAXAC.273</strain>
    </source>
</reference>
<dbReference type="InterPro" id="IPR025526">
    <property type="entry name" value="DsrC-like_dom_sf"/>
</dbReference>
<dbReference type="InterPro" id="IPR042072">
    <property type="entry name" value="DsrC-like_C"/>
</dbReference>
<evidence type="ECO:0000313" key="5">
    <source>
        <dbReference type="EMBL" id="MBK9985126.1"/>
    </source>
</evidence>
<dbReference type="PANTHER" id="PTHR37010">
    <property type="entry name" value="SULFURTRANSFERASE TUSE"/>
    <property type="match status" value="1"/>
</dbReference>
<dbReference type="Gene3D" id="3.30.1420.10">
    <property type="match status" value="1"/>
</dbReference>
<dbReference type="SUPFAM" id="SSF69721">
    <property type="entry name" value="DsrC, the gamma subunit of dissimilatory sulfite reductase"/>
    <property type="match status" value="1"/>
</dbReference>
<comment type="subcellular location">
    <subcellularLocation>
        <location evidence="1">Cytoplasm</location>
    </subcellularLocation>
</comment>
<feature type="active site" description="Cysteine persulfide intermediate" evidence="4">
    <location>
        <position position="101"/>
    </location>
</feature>
<comment type="caution">
    <text evidence="5">The sequence shown here is derived from an EMBL/GenBank/DDBJ whole genome shotgun (WGS) entry which is preliminary data.</text>
</comment>
<dbReference type="InterPro" id="IPR007453">
    <property type="entry name" value="DsrC/TusE"/>
</dbReference>
<proteinExistence type="inferred from homology"/>
<name>A0A9D7SZF6_9BACT</name>
<dbReference type="Proteomes" id="UP000808337">
    <property type="component" value="Unassembled WGS sequence"/>
</dbReference>